<dbReference type="GO" id="GO:0016020">
    <property type="term" value="C:membrane"/>
    <property type="evidence" value="ECO:0007669"/>
    <property type="project" value="InterPro"/>
</dbReference>
<gene>
    <name evidence="2" type="ORF">C823_03827</name>
</gene>
<evidence type="ECO:0000313" key="2">
    <source>
        <dbReference type="EMBL" id="EMZ22782.1"/>
    </source>
</evidence>
<dbReference type="InterPro" id="IPR000462">
    <property type="entry name" value="CDP-OH_P_trans"/>
</dbReference>
<sequence length="225" mass="25518">MLGVWDYTVILTYISFASAGIGIFCAISMRLPWAIFFLACSGLCDMFDGKVARTKKDRTEDEKKFGIQIDSLCDIVCFGILPMVICYKSGMKHMYSIIILVLYGLAGLVRLAHFNVVEEKRQEQTDTDKKYYQGLPITSMAIALPLLYVLSPLLPGRRVFLILMHVLVMTVGALFIVDFKLRKPTVLELILLVGVVALSVVILIFIGRSWWVFLHHTRFPMAIFR</sequence>
<feature type="transmembrane region" description="Helical" evidence="1">
    <location>
        <begin position="12"/>
        <end position="44"/>
    </location>
</feature>
<evidence type="ECO:0000256" key="1">
    <source>
        <dbReference type="SAM" id="Phobius"/>
    </source>
</evidence>
<feature type="transmembrane region" description="Helical" evidence="1">
    <location>
        <begin position="159"/>
        <end position="177"/>
    </location>
</feature>
<feature type="transmembrane region" description="Helical" evidence="1">
    <location>
        <begin position="189"/>
        <end position="211"/>
    </location>
</feature>
<keyword evidence="1" id="KW-0472">Membrane</keyword>
<accession>N2A0C4</accession>
<dbReference type="PATRIC" id="fig|1235802.3.peg.4043"/>
<dbReference type="Proteomes" id="UP000012589">
    <property type="component" value="Unassembled WGS sequence"/>
</dbReference>
<keyword evidence="1" id="KW-1133">Transmembrane helix</keyword>
<dbReference type="Pfam" id="PF01066">
    <property type="entry name" value="CDP-OH_P_transf"/>
    <property type="match status" value="1"/>
</dbReference>
<keyword evidence="1" id="KW-0812">Transmembrane</keyword>
<feature type="transmembrane region" description="Helical" evidence="1">
    <location>
        <begin position="65"/>
        <end position="87"/>
    </location>
</feature>
<dbReference type="GO" id="GO:0016780">
    <property type="term" value="F:phosphotransferase activity, for other substituted phosphate groups"/>
    <property type="evidence" value="ECO:0007669"/>
    <property type="project" value="InterPro"/>
</dbReference>
<name>N2A0C4_9FIRM</name>
<evidence type="ECO:0000313" key="3">
    <source>
        <dbReference type="Proteomes" id="UP000012589"/>
    </source>
</evidence>
<dbReference type="OrthoDB" id="9777147at2"/>
<organism evidence="2 3">
    <name type="scientific">Eubacterium plexicaudatum ASF492</name>
    <dbReference type="NCBI Taxonomy" id="1235802"/>
    <lineage>
        <taxon>Bacteria</taxon>
        <taxon>Bacillati</taxon>
        <taxon>Bacillota</taxon>
        <taxon>Clostridia</taxon>
        <taxon>Eubacteriales</taxon>
        <taxon>Eubacteriaceae</taxon>
        <taxon>Eubacterium</taxon>
    </lineage>
</organism>
<dbReference type="Gene3D" id="1.20.120.1760">
    <property type="match status" value="1"/>
</dbReference>
<comment type="caution">
    <text evidence="2">The sequence shown here is derived from an EMBL/GenBank/DDBJ whole genome shotgun (WGS) entry which is preliminary data.</text>
</comment>
<dbReference type="InterPro" id="IPR043130">
    <property type="entry name" value="CDP-OH_PTrfase_TM_dom"/>
</dbReference>
<dbReference type="eggNOG" id="COG1183">
    <property type="taxonomic scope" value="Bacteria"/>
</dbReference>
<protein>
    <recommendedName>
        <fullName evidence="4">CDP-diacylglycerol-serine O-phosphatidyltransferase</fullName>
    </recommendedName>
</protein>
<feature type="transmembrane region" description="Helical" evidence="1">
    <location>
        <begin position="93"/>
        <end position="113"/>
    </location>
</feature>
<dbReference type="STRING" id="1235802.C823_03827"/>
<reference evidence="2 3" key="1">
    <citation type="journal article" date="2014" name="Genome Announc.">
        <title>Draft genome sequences of the altered schaedler flora, a defined bacterial community from gnotobiotic mice.</title>
        <authorList>
            <person name="Wannemuehler M.J."/>
            <person name="Overstreet A.M."/>
            <person name="Ward D.V."/>
            <person name="Phillips G.J."/>
        </authorList>
    </citation>
    <scope>NUCLEOTIDE SEQUENCE [LARGE SCALE GENOMIC DNA]</scope>
    <source>
        <strain evidence="2 3">ASF492</strain>
    </source>
</reference>
<dbReference type="EMBL" id="AQFT01000117">
    <property type="protein sequence ID" value="EMZ22782.1"/>
    <property type="molecule type" value="Genomic_DNA"/>
</dbReference>
<keyword evidence="3" id="KW-1185">Reference proteome</keyword>
<dbReference type="GO" id="GO:0008654">
    <property type="term" value="P:phospholipid biosynthetic process"/>
    <property type="evidence" value="ECO:0007669"/>
    <property type="project" value="InterPro"/>
</dbReference>
<feature type="transmembrane region" description="Helical" evidence="1">
    <location>
        <begin position="134"/>
        <end position="153"/>
    </location>
</feature>
<evidence type="ECO:0008006" key="4">
    <source>
        <dbReference type="Google" id="ProtNLM"/>
    </source>
</evidence>
<dbReference type="AlphaFoldDB" id="N2A0C4"/>
<proteinExistence type="predicted"/>
<dbReference type="HOGENOM" id="CLU_049944_4_0_9"/>